<evidence type="ECO:0000313" key="2">
    <source>
        <dbReference type="Proteomes" id="UP000472241"/>
    </source>
</evidence>
<dbReference type="AlphaFoldDB" id="A0A667GLE8"/>
<reference evidence="1" key="2">
    <citation type="submission" date="2025-09" db="UniProtKB">
        <authorList>
            <consortium name="Ensembl"/>
        </authorList>
    </citation>
    <scope>IDENTIFICATION</scope>
</reference>
<keyword evidence="2" id="KW-1185">Reference proteome</keyword>
<organism evidence="1 2">
    <name type="scientific">Lynx canadensis</name>
    <name type="common">Canada lynx</name>
    <name type="synonym">Felis canadensis</name>
    <dbReference type="NCBI Taxonomy" id="61383"/>
    <lineage>
        <taxon>Eukaryota</taxon>
        <taxon>Metazoa</taxon>
        <taxon>Chordata</taxon>
        <taxon>Craniata</taxon>
        <taxon>Vertebrata</taxon>
        <taxon>Euteleostomi</taxon>
        <taxon>Mammalia</taxon>
        <taxon>Eutheria</taxon>
        <taxon>Laurasiatheria</taxon>
        <taxon>Carnivora</taxon>
        <taxon>Feliformia</taxon>
        <taxon>Felidae</taxon>
        <taxon>Felinae</taxon>
        <taxon>Lynx</taxon>
    </lineage>
</organism>
<evidence type="ECO:0008006" key="3">
    <source>
        <dbReference type="Google" id="ProtNLM"/>
    </source>
</evidence>
<reference evidence="1" key="1">
    <citation type="submission" date="2025-08" db="UniProtKB">
        <authorList>
            <consortium name="Ensembl"/>
        </authorList>
    </citation>
    <scope>IDENTIFICATION</scope>
</reference>
<proteinExistence type="predicted"/>
<protein>
    <recommendedName>
        <fullName evidence="3">Reverse transcriptase zinc-binding domain-containing protein</fullName>
    </recommendedName>
</protein>
<name>A0A667GLE8_LYNCA</name>
<dbReference type="Proteomes" id="UP000472241">
    <property type="component" value="Unplaced"/>
</dbReference>
<accession>A0A667GLE8</accession>
<sequence length="122" mass="14453">MNKRFSKEDIQVANQHMRKCSTSLIIREIQIKATMRDYLTPVRMANMNNSGNNRCWQGCRERGSLLHSWWECKLVQPLWKTAWRFLKKLKIELPYNPAIALLGYMPKGVLQEITPAWVLKYE</sequence>
<dbReference type="Ensembl" id="ENSLCNT00005018069.1">
    <property type="protein sequence ID" value="ENSLCNP00005016121.1"/>
    <property type="gene ID" value="ENSLCNG00005010616.1"/>
</dbReference>
<evidence type="ECO:0000313" key="1">
    <source>
        <dbReference type="Ensembl" id="ENSLCNP00005016121.1"/>
    </source>
</evidence>